<evidence type="ECO:0000256" key="3">
    <source>
        <dbReference type="ARBA" id="ARBA00023295"/>
    </source>
</evidence>
<sequence>MKLSVLLWGIYFFFTLSVSAQEAPKEFTNPILSGFYPDPSICRVGDTYYMVNSSFEWFPGLPIHKSNDLVNWQLIGYGLSRPTQVEYKDDLQNSKGIFAPTIRYHNGKFYIITTMVGGKGNFIITSDNPEKGWSDPLWIKDAPGIDPSLFWDDDGICYYTGAGIVDGSEGEWPGKNGVWMQQIDPDKGVLLGEKKQLTYGHASNARWAEGPHIYKINGEYLLMLSEGGTNEYHAISVFNSKNILGPYIPNHANPVLTHRHLGENYPIVQTGHADLVQTQNGEWWSVMLAKRKVDGFCTLSRETFLAKVEMTVQESGVTPIFNPKKGLLQSHQPRPNLPYSPVVKQKGVDTFDSPLGLQWNFLKSPKYKWYETKNGHLEISLRKESLIELCNPSFIAQRVKHHDFIAEVKLNFTTDKSNEMAGISVYRMTGNNYQLMKTDNSIILYKVHNQNVNTPNTLQLIAEIPYNSNSVILRLDVTGNIIKFFYGETTKNMVELSTGQDYTILSDEATKRFNGVYVGMYATSQGEESSNQATFKWFNYKVKSNQNIN</sequence>
<comment type="similarity">
    <text evidence="1 4">Belongs to the glycosyl hydrolase 43 family.</text>
</comment>
<dbReference type="Gene3D" id="2.115.10.20">
    <property type="entry name" value="Glycosyl hydrolase domain, family 43"/>
    <property type="match status" value="1"/>
</dbReference>
<dbReference type="Pfam" id="PF04616">
    <property type="entry name" value="Glyco_hydro_43"/>
    <property type="match status" value="1"/>
</dbReference>
<accession>A0ABM7VMT4</accession>
<evidence type="ECO:0000313" key="8">
    <source>
        <dbReference type="Proteomes" id="UP001354989"/>
    </source>
</evidence>
<keyword evidence="3 4" id="KW-0326">Glycosidase</keyword>
<name>A0ABM7VMT4_9BACT</name>
<keyword evidence="8" id="KW-1185">Reference proteome</keyword>
<dbReference type="SUPFAM" id="SSF49899">
    <property type="entry name" value="Concanavalin A-like lectins/glucanases"/>
    <property type="match status" value="1"/>
</dbReference>
<evidence type="ECO:0000256" key="5">
    <source>
        <dbReference type="SAM" id="SignalP"/>
    </source>
</evidence>
<dbReference type="SUPFAM" id="SSF75005">
    <property type="entry name" value="Arabinanase/levansucrase/invertase"/>
    <property type="match status" value="1"/>
</dbReference>
<organism evidence="7 8">
    <name type="scientific">Persicobacter psychrovividus</name>
    <dbReference type="NCBI Taxonomy" id="387638"/>
    <lineage>
        <taxon>Bacteria</taxon>
        <taxon>Pseudomonadati</taxon>
        <taxon>Bacteroidota</taxon>
        <taxon>Cytophagia</taxon>
        <taxon>Cytophagales</taxon>
        <taxon>Persicobacteraceae</taxon>
        <taxon>Persicobacter</taxon>
    </lineage>
</organism>
<dbReference type="Gene3D" id="2.60.120.200">
    <property type="match status" value="1"/>
</dbReference>
<dbReference type="Proteomes" id="UP001354989">
    <property type="component" value="Plasmid pPP8"/>
</dbReference>
<evidence type="ECO:0000256" key="2">
    <source>
        <dbReference type="ARBA" id="ARBA00022801"/>
    </source>
</evidence>
<keyword evidence="7" id="KW-0614">Plasmid</keyword>
<geneLocation type="plasmid" evidence="7 8">
    <name>pPP8</name>
</geneLocation>
<gene>
    <name evidence="7" type="ORF">PEPS_46010</name>
</gene>
<protein>
    <submittedName>
        <fullName evidence="7">Glycoside hydrolase 43 family protein</fullName>
    </submittedName>
</protein>
<dbReference type="RefSeq" id="WP_421953333.1">
    <property type="nucleotide sequence ID" value="NZ_AP025300.1"/>
</dbReference>
<dbReference type="InterPro" id="IPR006710">
    <property type="entry name" value="Glyco_hydro_43"/>
</dbReference>
<dbReference type="InterPro" id="IPR013320">
    <property type="entry name" value="ConA-like_dom_sf"/>
</dbReference>
<evidence type="ECO:0000256" key="4">
    <source>
        <dbReference type="RuleBase" id="RU361187"/>
    </source>
</evidence>
<dbReference type="PANTHER" id="PTHR42812:SF12">
    <property type="entry name" value="BETA-XYLOSIDASE-RELATED"/>
    <property type="match status" value="1"/>
</dbReference>
<dbReference type="CDD" id="cd18617">
    <property type="entry name" value="GH43_XynB-like"/>
    <property type="match status" value="1"/>
</dbReference>
<dbReference type="GO" id="GO:0016787">
    <property type="term" value="F:hydrolase activity"/>
    <property type="evidence" value="ECO:0007669"/>
    <property type="project" value="UniProtKB-KW"/>
</dbReference>
<keyword evidence="2 4" id="KW-0378">Hydrolase</keyword>
<dbReference type="Pfam" id="PF17851">
    <property type="entry name" value="GH43_C2"/>
    <property type="match status" value="1"/>
</dbReference>
<feature type="signal peptide" evidence="5">
    <location>
        <begin position="1"/>
        <end position="20"/>
    </location>
</feature>
<evidence type="ECO:0000256" key="1">
    <source>
        <dbReference type="ARBA" id="ARBA00009865"/>
    </source>
</evidence>
<dbReference type="InterPro" id="IPR023296">
    <property type="entry name" value="Glyco_hydro_beta-prop_sf"/>
</dbReference>
<reference evidence="7 8" key="1">
    <citation type="submission" date="2021-12" db="EMBL/GenBank/DDBJ databases">
        <title>Genome sequencing of bacteria with rrn-lacking chromosome and rrn-plasmid.</title>
        <authorList>
            <person name="Anda M."/>
            <person name="Iwasaki W."/>
        </authorList>
    </citation>
    <scope>NUCLEOTIDE SEQUENCE [LARGE SCALE GENOMIC DNA]</scope>
    <source>
        <strain evidence="7 8">NBRC 101262</strain>
        <plasmid evidence="7 8">pPP8</plasmid>
    </source>
</reference>
<dbReference type="PANTHER" id="PTHR42812">
    <property type="entry name" value="BETA-XYLOSIDASE"/>
    <property type="match status" value="1"/>
</dbReference>
<dbReference type="InterPro" id="IPR041542">
    <property type="entry name" value="GH43_C2"/>
</dbReference>
<evidence type="ECO:0000313" key="7">
    <source>
        <dbReference type="EMBL" id="BDD02321.1"/>
    </source>
</evidence>
<keyword evidence="5" id="KW-0732">Signal</keyword>
<dbReference type="InterPro" id="IPR051795">
    <property type="entry name" value="Glycosyl_Hydrlase_43"/>
</dbReference>
<feature type="chain" id="PRO_5047359182" evidence="5">
    <location>
        <begin position="21"/>
        <end position="549"/>
    </location>
</feature>
<evidence type="ECO:0000259" key="6">
    <source>
        <dbReference type="Pfam" id="PF17851"/>
    </source>
</evidence>
<dbReference type="EMBL" id="AP025300">
    <property type="protein sequence ID" value="BDD02321.1"/>
    <property type="molecule type" value="Genomic_DNA"/>
</dbReference>
<proteinExistence type="inferred from homology"/>
<feature type="domain" description="Beta-xylosidase C-terminal Concanavalin A-like" evidence="6">
    <location>
        <begin position="349"/>
        <end position="541"/>
    </location>
</feature>